<dbReference type="SUPFAM" id="SSF47090">
    <property type="entry name" value="PGBD-like"/>
    <property type="match status" value="1"/>
</dbReference>
<dbReference type="Gene3D" id="3.30.1380.10">
    <property type="match status" value="1"/>
</dbReference>
<evidence type="ECO:0000259" key="1">
    <source>
        <dbReference type="Pfam" id="PF01471"/>
    </source>
</evidence>
<dbReference type="InterPro" id="IPR002477">
    <property type="entry name" value="Peptidoglycan-bd-like"/>
</dbReference>
<dbReference type="Proteomes" id="UP000501421">
    <property type="component" value="Plasmid pGspE55-2"/>
</dbReference>
<dbReference type="Gene3D" id="1.10.101.10">
    <property type="entry name" value="PGBD-like superfamily/PGBD"/>
    <property type="match status" value="1"/>
</dbReference>
<proteinExistence type="predicted"/>
<dbReference type="EMBL" id="AP022559">
    <property type="protein sequence ID" value="BBW99000.1"/>
    <property type="molecule type" value="Genomic_DNA"/>
</dbReference>
<dbReference type="InterPro" id="IPR009045">
    <property type="entry name" value="Zn_M74/Hedgehog-like"/>
</dbReference>
<keyword evidence="4" id="KW-1185">Reference proteome</keyword>
<evidence type="ECO:0000259" key="2">
    <source>
        <dbReference type="Pfam" id="PF13539"/>
    </source>
</evidence>
<dbReference type="InterPro" id="IPR036365">
    <property type="entry name" value="PGBD-like_sf"/>
</dbReference>
<dbReference type="Pfam" id="PF13539">
    <property type="entry name" value="Peptidase_M15_4"/>
    <property type="match status" value="1"/>
</dbReference>
<evidence type="ECO:0000313" key="4">
    <source>
        <dbReference type="Proteomes" id="UP000501421"/>
    </source>
</evidence>
<name>A0A679FS96_9BACL</name>
<dbReference type="AlphaFoldDB" id="A0A679FS96"/>
<dbReference type="SUPFAM" id="SSF55166">
    <property type="entry name" value="Hedgehog/DD-peptidase"/>
    <property type="match status" value="1"/>
</dbReference>
<dbReference type="InterPro" id="IPR039561">
    <property type="entry name" value="Peptidase_M15C"/>
</dbReference>
<evidence type="ECO:0008006" key="5">
    <source>
        <dbReference type="Google" id="ProtNLM"/>
    </source>
</evidence>
<dbReference type="GO" id="GO:0008233">
    <property type="term" value="F:peptidase activity"/>
    <property type="evidence" value="ECO:0007669"/>
    <property type="project" value="InterPro"/>
</dbReference>
<feature type="domain" description="Peptidase M15C" evidence="2">
    <location>
        <begin position="60"/>
        <end position="122"/>
    </location>
</feature>
<accession>A0A679FS96</accession>
<dbReference type="InterPro" id="IPR036366">
    <property type="entry name" value="PGBDSf"/>
</dbReference>
<organism evidence="3 4">
    <name type="scientific">Geobacillus subterraneus</name>
    <dbReference type="NCBI Taxonomy" id="129338"/>
    <lineage>
        <taxon>Bacteria</taxon>
        <taxon>Bacillati</taxon>
        <taxon>Bacillota</taxon>
        <taxon>Bacilli</taxon>
        <taxon>Bacillales</taxon>
        <taxon>Anoxybacillaceae</taxon>
        <taxon>Geobacillus</taxon>
    </lineage>
</organism>
<geneLocation type="plasmid" evidence="3 4">
    <name>pGspE55-2</name>
</geneLocation>
<dbReference type="CDD" id="cd14845">
    <property type="entry name" value="L-Ala-D-Glu_peptidase_like"/>
    <property type="match status" value="1"/>
</dbReference>
<feature type="domain" description="Peptidoglycan binding-like" evidence="1">
    <location>
        <begin position="163"/>
        <end position="212"/>
    </location>
</feature>
<gene>
    <name evidence="3" type="ORF">GsuE55_38330</name>
</gene>
<evidence type="ECO:0000313" key="3">
    <source>
        <dbReference type="EMBL" id="BBW99000.1"/>
    </source>
</evidence>
<protein>
    <recommendedName>
        <fullName evidence="5">Peptidase M15</fullName>
    </recommendedName>
</protein>
<sequence>MMCMTYHERNMQNLEKLAPRTKKAAMEWYKWCEQNHIDILIYETIRTEEQQRENVKKGVSQTMRSYHLVGQALDFVPIVNGKADWNGYNRPEIQKAIAKAKELGFTWGGDWKTFKDMPHLQYDKVGYGQDTDEPNDVKKIAPAMESKAIVPYPGKPLKLGSKGKDVERIQRALKIKADGIFGKQTEAAVKAYQKRKGLAADGVVGEKTWNTLF</sequence>
<dbReference type="Pfam" id="PF01471">
    <property type="entry name" value="PG_binding_1"/>
    <property type="match status" value="1"/>
</dbReference>
<keyword evidence="3" id="KW-0614">Plasmid</keyword>
<reference evidence="4" key="1">
    <citation type="journal article" date="2020" name="Microbiol. Resour. Announc.">
        <title>Complete Genome Sequence of Geobacillus sp. Strain E55-1, Isolated from Mine Geyser in Japan.</title>
        <authorList>
            <person name="Miyazaki K."/>
            <person name="Hase E."/>
            <person name="Tokito N."/>
        </authorList>
    </citation>
    <scope>NUCLEOTIDE SEQUENCE [LARGE SCALE GENOMIC DNA]</scope>
    <source>
        <strain evidence="4">E55-1</strain>
        <plasmid evidence="4">pGspE55-2</plasmid>
    </source>
</reference>